<dbReference type="AlphaFoldDB" id="A0A1J5T792"/>
<proteinExistence type="predicted"/>
<name>A0A1J5T792_9ZZZZ</name>
<organism evidence="1">
    <name type="scientific">mine drainage metagenome</name>
    <dbReference type="NCBI Taxonomy" id="410659"/>
    <lineage>
        <taxon>unclassified sequences</taxon>
        <taxon>metagenomes</taxon>
        <taxon>ecological metagenomes</taxon>
    </lineage>
</organism>
<reference evidence="1" key="1">
    <citation type="submission" date="2016-10" db="EMBL/GenBank/DDBJ databases">
        <title>Sequence of Gallionella enrichment culture.</title>
        <authorList>
            <person name="Poehlein A."/>
            <person name="Muehling M."/>
            <person name="Daniel R."/>
        </authorList>
    </citation>
    <scope>NUCLEOTIDE SEQUENCE</scope>
</reference>
<accession>A0A1J5T792</accession>
<evidence type="ECO:0000313" key="1">
    <source>
        <dbReference type="EMBL" id="OIR12181.1"/>
    </source>
</evidence>
<sequence>MIFLAVTMGFIAENIRENITEDARAKVFAAAMVKDLKADTAQIISYKKYFTNAINQVDTLMQLLSVSEPKNIPSGKLYWYGLFGGAHRYFIPNDATFQQMKSSGTLRYFQKSVASDVAEYDKLCRLMLANDENEIGIYTEVRKSRSEIFDFKYNDIANNIIQDFYKNGSKQKVLDSFFVSNPPLLSYNKVLFNKYVELVRSRFMNSKITYADALLNQAKLLLSELNKEYHLEKE</sequence>
<dbReference type="EMBL" id="MLJW01000018">
    <property type="protein sequence ID" value="OIR12181.1"/>
    <property type="molecule type" value="Genomic_DNA"/>
</dbReference>
<protein>
    <submittedName>
        <fullName evidence="1">Uncharacterized protein</fullName>
    </submittedName>
</protein>
<comment type="caution">
    <text evidence="1">The sequence shown here is derived from an EMBL/GenBank/DDBJ whole genome shotgun (WGS) entry which is preliminary data.</text>
</comment>
<gene>
    <name evidence="1" type="ORF">GALL_64320</name>
</gene>